<dbReference type="InterPro" id="IPR051169">
    <property type="entry name" value="NADH-Q_oxidoreductase"/>
</dbReference>
<dbReference type="PANTHER" id="PTHR42913">
    <property type="entry name" value="APOPTOSIS-INDUCING FACTOR 1"/>
    <property type="match status" value="1"/>
</dbReference>
<proteinExistence type="inferred from homology"/>
<dbReference type="RefSeq" id="WP_088909215.1">
    <property type="nucleotide sequence ID" value="NZ_CP018145.1"/>
</dbReference>
<dbReference type="AlphaFoldDB" id="A0A220MK88"/>
<protein>
    <submittedName>
        <fullName evidence="7">FAD-dependent oxidoreductase</fullName>
    </submittedName>
</protein>
<dbReference type="Pfam" id="PF07992">
    <property type="entry name" value="Pyr_redox_2"/>
    <property type="match status" value="1"/>
</dbReference>
<comment type="cofactor">
    <cofactor evidence="1">
        <name>FAD</name>
        <dbReference type="ChEBI" id="CHEBI:57692"/>
    </cofactor>
</comment>
<organism evidence="7 8">
    <name type="scientific">Brevibacillus formosus</name>
    <dbReference type="NCBI Taxonomy" id="54913"/>
    <lineage>
        <taxon>Bacteria</taxon>
        <taxon>Bacillati</taxon>
        <taxon>Bacillota</taxon>
        <taxon>Bacilli</taxon>
        <taxon>Bacillales</taxon>
        <taxon>Paenibacillaceae</taxon>
        <taxon>Brevibacillus</taxon>
    </lineage>
</organism>
<sequence length="396" mass="43295">MGTPKILILGAGYGGLLTTLQLQKKLNYNEAEITLVNKHNYHYITTWLHEPAAGTAPADHARVSLDGILNKDKVNFVKGTVQAIQPEEQTVTLENGEVLSYDYLVIGLGSEPETFGIEGLKEHAFSIRSINAVRNIREHIEYMFSKFKNEPDRTDYLTFVVGGAGFTGIEFCGELGDRLPELCREFDVNPELVKVYCIEAAPTALPGFDPELIQYAIDVLERKGIEFKIGTPIKQCTPDGVLLNTGEEIKSKTVIWAAGVRGNSIVEKAGFEVMRGRVKVDEYLRAPGHENVFVVGDCALIFNEEGRPYPPTAQIAVQEGETLGENLAALVRGDLPQKFIPHLQGTLASLGKGEGIGQVGSKKLFGSTAAMMKKASDLRYLYKIGGVGLALKKVKL</sequence>
<feature type="domain" description="FAD/NAD(P)-binding" evidence="6">
    <location>
        <begin position="5"/>
        <end position="320"/>
    </location>
</feature>
<evidence type="ECO:0000256" key="1">
    <source>
        <dbReference type="ARBA" id="ARBA00001974"/>
    </source>
</evidence>
<dbReference type="PANTHER" id="PTHR42913:SF3">
    <property type="entry name" value="64 KDA MITOCHONDRIAL NADH DEHYDROGENASE (EUROFUNG)"/>
    <property type="match status" value="1"/>
</dbReference>
<gene>
    <name evidence="7" type="ORF">BP422_19590</name>
</gene>
<dbReference type="Proteomes" id="UP000197781">
    <property type="component" value="Chromosome"/>
</dbReference>
<evidence type="ECO:0000259" key="6">
    <source>
        <dbReference type="Pfam" id="PF07992"/>
    </source>
</evidence>
<evidence type="ECO:0000313" key="8">
    <source>
        <dbReference type="Proteomes" id="UP000197781"/>
    </source>
</evidence>
<evidence type="ECO:0000256" key="2">
    <source>
        <dbReference type="ARBA" id="ARBA00005272"/>
    </source>
</evidence>
<dbReference type="InterPro" id="IPR023753">
    <property type="entry name" value="FAD/NAD-binding_dom"/>
</dbReference>
<evidence type="ECO:0000256" key="4">
    <source>
        <dbReference type="ARBA" id="ARBA00022827"/>
    </source>
</evidence>
<keyword evidence="5" id="KW-0560">Oxidoreductase</keyword>
<name>A0A220MK88_9BACL</name>
<dbReference type="SUPFAM" id="SSF51905">
    <property type="entry name" value="FAD/NAD(P)-binding domain"/>
    <property type="match status" value="1"/>
</dbReference>
<accession>A0A220MK88</accession>
<comment type="similarity">
    <text evidence="2">Belongs to the NADH dehydrogenase family.</text>
</comment>
<dbReference type="Gene3D" id="3.50.50.100">
    <property type="match status" value="1"/>
</dbReference>
<evidence type="ECO:0000256" key="5">
    <source>
        <dbReference type="ARBA" id="ARBA00023002"/>
    </source>
</evidence>
<keyword evidence="4" id="KW-0274">FAD</keyword>
<dbReference type="InterPro" id="IPR036188">
    <property type="entry name" value="FAD/NAD-bd_sf"/>
</dbReference>
<dbReference type="GO" id="GO:0019646">
    <property type="term" value="P:aerobic electron transport chain"/>
    <property type="evidence" value="ECO:0007669"/>
    <property type="project" value="TreeGrafter"/>
</dbReference>
<evidence type="ECO:0000256" key="3">
    <source>
        <dbReference type="ARBA" id="ARBA00022630"/>
    </source>
</evidence>
<dbReference type="GO" id="GO:0003955">
    <property type="term" value="F:NAD(P)H dehydrogenase (quinone) activity"/>
    <property type="evidence" value="ECO:0007669"/>
    <property type="project" value="TreeGrafter"/>
</dbReference>
<evidence type="ECO:0000313" key="7">
    <source>
        <dbReference type="EMBL" id="ASJ55554.1"/>
    </source>
</evidence>
<keyword evidence="3" id="KW-0285">Flavoprotein</keyword>
<dbReference type="EMBL" id="CP018145">
    <property type="protein sequence ID" value="ASJ55554.1"/>
    <property type="molecule type" value="Genomic_DNA"/>
</dbReference>
<dbReference type="KEGG" id="bfm:BP422_19590"/>
<reference evidence="7 8" key="1">
    <citation type="submission" date="2016-11" db="EMBL/GenBank/DDBJ databases">
        <authorList>
            <person name="Jaros S."/>
            <person name="Januszkiewicz K."/>
            <person name="Wedrychowicz H."/>
        </authorList>
    </citation>
    <scope>NUCLEOTIDE SEQUENCE [LARGE SCALE GENOMIC DNA]</scope>
    <source>
        <strain evidence="7 8">NF2</strain>
    </source>
</reference>
<dbReference type="PRINTS" id="PR00368">
    <property type="entry name" value="FADPNR"/>
</dbReference>